<evidence type="ECO:0000313" key="4">
    <source>
        <dbReference type="EMBL" id="MCC2148088.1"/>
    </source>
</evidence>
<dbReference type="PROSITE" id="PS50977">
    <property type="entry name" value="HTH_TETR_2"/>
    <property type="match status" value="1"/>
</dbReference>
<evidence type="ECO:0000256" key="1">
    <source>
        <dbReference type="ARBA" id="ARBA00023125"/>
    </source>
</evidence>
<dbReference type="InterPro" id="IPR001647">
    <property type="entry name" value="HTH_TetR"/>
</dbReference>
<dbReference type="InterPro" id="IPR009057">
    <property type="entry name" value="Homeodomain-like_sf"/>
</dbReference>
<proteinExistence type="predicted"/>
<dbReference type="SUPFAM" id="SSF46689">
    <property type="entry name" value="Homeodomain-like"/>
    <property type="match status" value="1"/>
</dbReference>
<dbReference type="RefSeq" id="WP_248834689.1">
    <property type="nucleotide sequence ID" value="NZ_JAJEQE010000004.1"/>
</dbReference>
<dbReference type="PANTHER" id="PTHR43479:SF7">
    <property type="entry name" value="TETR-FAMILY TRANSCRIPTIONAL REGULATOR"/>
    <property type="match status" value="1"/>
</dbReference>
<comment type="caution">
    <text evidence="4">The sequence shown here is derived from an EMBL/GenBank/DDBJ whole genome shotgun (WGS) entry which is preliminary data.</text>
</comment>
<evidence type="ECO:0000259" key="3">
    <source>
        <dbReference type="PROSITE" id="PS50977"/>
    </source>
</evidence>
<dbReference type="InterPro" id="IPR050624">
    <property type="entry name" value="HTH-type_Tx_Regulator"/>
</dbReference>
<dbReference type="EMBL" id="JAJEQE010000004">
    <property type="protein sequence ID" value="MCC2148088.1"/>
    <property type="molecule type" value="Genomic_DNA"/>
</dbReference>
<keyword evidence="1 2" id="KW-0238">DNA-binding</keyword>
<protein>
    <submittedName>
        <fullName evidence="4">TetR/AcrR family transcriptional regulator C-terminal domain-containing protein</fullName>
    </submittedName>
</protein>
<organism evidence="4 5">
    <name type="scientific">Hominisplanchenecus faecis</name>
    <dbReference type="NCBI Taxonomy" id="2885351"/>
    <lineage>
        <taxon>Bacteria</taxon>
        <taxon>Bacillati</taxon>
        <taxon>Bacillota</taxon>
        <taxon>Clostridia</taxon>
        <taxon>Lachnospirales</taxon>
        <taxon>Lachnospiraceae</taxon>
        <taxon>Hominisplanchenecus</taxon>
    </lineage>
</organism>
<evidence type="ECO:0000256" key="2">
    <source>
        <dbReference type="PROSITE-ProRule" id="PRU00335"/>
    </source>
</evidence>
<keyword evidence="5" id="KW-1185">Reference proteome</keyword>
<reference evidence="4 5" key="1">
    <citation type="submission" date="2021-10" db="EMBL/GenBank/DDBJ databases">
        <title>Anaerobic single-cell dispensing facilitates the cultivation of human gut bacteria.</title>
        <authorList>
            <person name="Afrizal A."/>
        </authorList>
    </citation>
    <scope>NUCLEOTIDE SEQUENCE [LARGE SCALE GENOMIC DNA]</scope>
    <source>
        <strain evidence="4 5">CLA-AA-H246</strain>
    </source>
</reference>
<dbReference type="InterPro" id="IPR039532">
    <property type="entry name" value="TetR_C_Firmicutes"/>
</dbReference>
<accession>A0ABS8ESE5</accession>
<evidence type="ECO:0000313" key="5">
    <source>
        <dbReference type="Proteomes" id="UP001299235"/>
    </source>
</evidence>
<dbReference type="PANTHER" id="PTHR43479">
    <property type="entry name" value="ACREF/ENVCD OPERON REPRESSOR-RELATED"/>
    <property type="match status" value="1"/>
</dbReference>
<dbReference type="Pfam" id="PF00440">
    <property type="entry name" value="TetR_N"/>
    <property type="match status" value="1"/>
</dbReference>
<dbReference type="Pfam" id="PF14278">
    <property type="entry name" value="TetR_C_8"/>
    <property type="match status" value="1"/>
</dbReference>
<feature type="domain" description="HTH tetR-type" evidence="3">
    <location>
        <begin position="5"/>
        <end position="65"/>
    </location>
</feature>
<name>A0ABS8ESE5_9FIRM</name>
<dbReference type="Proteomes" id="UP001299235">
    <property type="component" value="Unassembled WGS sequence"/>
</dbReference>
<sequence length="189" mass="22207">MADSNITRNAMAAAMKALMKEKKLSKISISDICGACGMNRNSFYYHFKDKYDLINWIFYTEFVSNIHLEEYKDALQLLEDICDYLYQERDFYRVALKMEGQNSFQEYFSEVMDPYLKYLADQIMGAGKEEAFFLRFFGDAFLMAIIRWIMDENIMQPREFVRQLDETISLGAKKILEVKQKKSADSSVL</sequence>
<gene>
    <name evidence="4" type="ORF">LKD42_02295</name>
</gene>
<feature type="DNA-binding region" description="H-T-H motif" evidence="2">
    <location>
        <begin position="28"/>
        <end position="47"/>
    </location>
</feature>
<dbReference type="Gene3D" id="1.10.357.10">
    <property type="entry name" value="Tetracycline Repressor, domain 2"/>
    <property type="match status" value="1"/>
</dbReference>